<dbReference type="PROSITE" id="PS50157">
    <property type="entry name" value="ZINC_FINGER_C2H2_2"/>
    <property type="match status" value="6"/>
</dbReference>
<keyword evidence="4" id="KW-0677">Repeat</keyword>
<proteinExistence type="inferred from homology"/>
<sequence>MPTHSLLPCVESPDGLAQDILISNNASIPGPVSSKTPHTTYSEKAALQPGGSVPLSCMFCDQTFMHQDELGPHVLTQHPTTFFEPAVLRVEAEFRIPGERPRPKPSSLPVEKEEVHSCIVCGQVSQDASELETHMRKHKDYFTYCCNVCGRRFREPWFLKNHMKMHVKPGPKSKAQQDLETPATVNGVVQDTNPEPVVTLYKMCMVCGFFFPDHESLVEHSKVHNREVEPGKDKDKENMDGTTESLTKRETFLHGLKLQPRSTENNLQPERSSKWIPQLDPFNTYQAWQLATKGKIAVGPNTTKDIGQEASTDNEECGSDKEELSNIWSEGQGDKATKEVLGRELRSQQQTVMENSAPQRRSLMQKDKDKERPTTCEECQRTFRTYHQLVLHSRVHKRERGGGESPTSVDGKLSRAGSFEHAEEGLEEGFDEAALAENMGAGEDGFDRSKVRSKECSYCGKSFRSSYYLTVHLRTHTGEKPFKCAYCDYAAAQKTSLKYHLDRRHKDKPYVDIPSRPVPLMPSPNGRKHGHDSESPAPNRPTLWASGARSCSSGTPEDGFDSIGSKLSKPLVQVNAECEKLIAKSAYSPIDDVVKCPVPVNLKIEKEEIKSENCEAPLNLSLKVSISIPASAEPRHALIPIACSFCAYKTMYPEVLMMHKKLTHKDKSDSTKKNGLVSILKQKRFTGCPPALDGKDVAPLPMFDRRHPRRTKSPLRQPAKPQEKTFVNPPPAPKRSPVHAPQHDGIQETQRERPQRPNVDPLPSQEFSRYTELLRKSNTGSKYVLDRPGPPDRVGIGERSYPARNGVIWHSDAARLCLSSRFGSLPQMDFGEPSSKRLKYSVPPGREADTGEKPGFRGAAGDGSSRLLISGRSVKTTSQGSGPSAVSENLGPLKATSTAIGGSLDTEWGMMNLLRSYTPSDLASLYHSTPTNPCHGGLANPRAGGRTVLYQHLPSLPNLQRRDPSGLFPNQRYGTTDKST</sequence>
<gene>
    <name evidence="14" type="primary">ZNF217</name>
    <name evidence="14" type="synonym">znf217</name>
</gene>
<dbReference type="Pfam" id="PF00096">
    <property type="entry name" value="zf-C2H2"/>
    <property type="match status" value="1"/>
</dbReference>
<feature type="region of interest" description="Disordered" evidence="12">
    <location>
        <begin position="956"/>
        <end position="980"/>
    </location>
</feature>
<dbReference type="FunCoup" id="A0A671U2G9">
    <property type="interactions" value="1000"/>
</dbReference>
<evidence type="ECO:0000313" key="15">
    <source>
        <dbReference type="Proteomes" id="UP000472265"/>
    </source>
</evidence>
<evidence type="ECO:0000256" key="9">
    <source>
        <dbReference type="ARBA" id="ARBA00023163"/>
    </source>
</evidence>
<feature type="domain" description="C2H2-type" evidence="13">
    <location>
        <begin position="374"/>
        <end position="401"/>
    </location>
</feature>
<comment type="subcellular location">
    <subcellularLocation>
        <location evidence="1">Nucleus</location>
    </subcellularLocation>
</comment>
<feature type="region of interest" description="Disordered" evidence="12">
    <location>
        <begin position="222"/>
        <end position="246"/>
    </location>
</feature>
<evidence type="ECO:0000256" key="1">
    <source>
        <dbReference type="ARBA" id="ARBA00004123"/>
    </source>
</evidence>
<dbReference type="RefSeq" id="XP_030279970.1">
    <property type="nucleotide sequence ID" value="XM_030424110.1"/>
</dbReference>
<evidence type="ECO:0000256" key="3">
    <source>
        <dbReference type="ARBA" id="ARBA00022723"/>
    </source>
</evidence>
<dbReference type="RefSeq" id="XP_030279968.1">
    <property type="nucleotide sequence ID" value="XM_030424108.1"/>
</dbReference>
<evidence type="ECO:0000256" key="10">
    <source>
        <dbReference type="ARBA" id="ARBA00023242"/>
    </source>
</evidence>
<dbReference type="FunFam" id="3.30.160.60:FF:000075">
    <property type="entry name" value="Putative zinc finger protein 536"/>
    <property type="match status" value="1"/>
</dbReference>
<evidence type="ECO:0000313" key="14">
    <source>
        <dbReference type="Ensembl" id="ENSSAUP00010007052.1"/>
    </source>
</evidence>
<dbReference type="PROSITE" id="PS00028">
    <property type="entry name" value="ZINC_FINGER_C2H2_1"/>
    <property type="match status" value="5"/>
</dbReference>
<feature type="compositionally biased region" description="Basic and acidic residues" evidence="12">
    <location>
        <begin position="222"/>
        <end position="239"/>
    </location>
</feature>
<evidence type="ECO:0000256" key="8">
    <source>
        <dbReference type="ARBA" id="ARBA00023125"/>
    </source>
</evidence>
<feature type="domain" description="C2H2-type" evidence="13">
    <location>
        <begin position="482"/>
        <end position="509"/>
    </location>
</feature>
<dbReference type="FunFam" id="3.30.160.60:FF:001450">
    <property type="entry name" value="zinc finger protein 774"/>
    <property type="match status" value="1"/>
</dbReference>
<dbReference type="SUPFAM" id="SSF57667">
    <property type="entry name" value="beta-beta-alpha zinc fingers"/>
    <property type="match status" value="3"/>
</dbReference>
<dbReference type="PANTHER" id="PTHR45925:SF4">
    <property type="entry name" value="ZINC FINGER PROTEIN 217"/>
    <property type="match status" value="1"/>
</dbReference>
<dbReference type="PANTHER" id="PTHR45925">
    <property type="entry name" value="ZINC FINGER PROTEIN"/>
    <property type="match status" value="1"/>
</dbReference>
<feature type="domain" description="C2H2-type" evidence="13">
    <location>
        <begin position="144"/>
        <end position="171"/>
    </location>
</feature>
<feature type="domain" description="C2H2-type" evidence="13">
    <location>
        <begin position="454"/>
        <end position="481"/>
    </location>
</feature>
<feature type="region of interest" description="Disordered" evidence="12">
    <location>
        <begin position="826"/>
        <end position="865"/>
    </location>
</feature>
<evidence type="ECO:0000259" key="13">
    <source>
        <dbReference type="PROSITE" id="PS50157"/>
    </source>
</evidence>
<reference evidence="14" key="1">
    <citation type="submission" date="2021-04" db="EMBL/GenBank/DDBJ databases">
        <authorList>
            <consortium name="Wellcome Sanger Institute Data Sharing"/>
        </authorList>
    </citation>
    <scope>NUCLEOTIDE SEQUENCE [LARGE SCALE GENOMIC DNA]</scope>
</reference>
<keyword evidence="3" id="KW-0479">Metal-binding</keyword>
<keyword evidence="7" id="KW-0805">Transcription regulation</keyword>
<protein>
    <submittedName>
        <fullName evidence="14">Zinc finger protein 217</fullName>
    </submittedName>
</protein>
<dbReference type="GO" id="GO:0000981">
    <property type="term" value="F:DNA-binding transcription factor activity, RNA polymerase II-specific"/>
    <property type="evidence" value="ECO:0007669"/>
    <property type="project" value="TreeGrafter"/>
</dbReference>
<dbReference type="InterPro" id="IPR036236">
    <property type="entry name" value="Znf_C2H2_sf"/>
</dbReference>
<dbReference type="GO" id="GO:0000978">
    <property type="term" value="F:RNA polymerase II cis-regulatory region sequence-specific DNA binding"/>
    <property type="evidence" value="ECO:0007669"/>
    <property type="project" value="TreeGrafter"/>
</dbReference>
<dbReference type="RefSeq" id="XP_030279972.1">
    <property type="nucleotide sequence ID" value="XM_030424112.1"/>
</dbReference>
<evidence type="ECO:0000256" key="6">
    <source>
        <dbReference type="ARBA" id="ARBA00022833"/>
    </source>
</evidence>
<feature type="compositionally biased region" description="Basic and acidic residues" evidence="12">
    <location>
        <begin position="846"/>
        <end position="855"/>
    </location>
</feature>
<evidence type="ECO:0000256" key="4">
    <source>
        <dbReference type="ARBA" id="ARBA00022737"/>
    </source>
</evidence>
<keyword evidence="6" id="KW-0862">Zinc</keyword>
<keyword evidence="9" id="KW-0804">Transcription</keyword>
<name>A0A671U2G9_SPAAU</name>
<dbReference type="InParanoid" id="A0A671U2G9"/>
<reference evidence="14" key="3">
    <citation type="submission" date="2025-09" db="UniProtKB">
        <authorList>
            <consortium name="Ensembl"/>
        </authorList>
    </citation>
    <scope>IDENTIFICATION</scope>
</reference>
<dbReference type="RefSeq" id="XP_030279971.1">
    <property type="nucleotide sequence ID" value="XM_030424111.1"/>
</dbReference>
<keyword evidence="10" id="KW-0539">Nucleus</keyword>
<dbReference type="OrthoDB" id="8953863at2759"/>
<dbReference type="Pfam" id="PF23561">
    <property type="entry name" value="zf-C2H2_15"/>
    <property type="match status" value="1"/>
</dbReference>
<dbReference type="Ensembl" id="ENSSAUT00010007569.1">
    <property type="protein sequence ID" value="ENSSAUP00010007052.1"/>
    <property type="gene ID" value="ENSSAUG00010003531.1"/>
</dbReference>
<dbReference type="AlphaFoldDB" id="A0A671U2G9"/>
<evidence type="ECO:0000256" key="7">
    <source>
        <dbReference type="ARBA" id="ARBA00023015"/>
    </source>
</evidence>
<feature type="region of interest" description="Disordered" evidence="12">
    <location>
        <begin position="347"/>
        <end position="376"/>
    </location>
</feature>
<feature type="compositionally biased region" description="Basic and acidic residues" evidence="12">
    <location>
        <begin position="741"/>
        <end position="755"/>
    </location>
</feature>
<dbReference type="SMART" id="SM00355">
    <property type="entry name" value="ZnF_C2H2"/>
    <property type="match status" value="8"/>
</dbReference>
<reference evidence="14" key="2">
    <citation type="submission" date="2025-08" db="UniProtKB">
        <authorList>
            <consortium name="Ensembl"/>
        </authorList>
    </citation>
    <scope>IDENTIFICATION</scope>
</reference>
<dbReference type="GO" id="GO:0005634">
    <property type="term" value="C:nucleus"/>
    <property type="evidence" value="ECO:0007669"/>
    <property type="project" value="UniProtKB-SubCell"/>
</dbReference>
<dbReference type="CTD" id="7764"/>
<evidence type="ECO:0000256" key="12">
    <source>
        <dbReference type="SAM" id="MobiDB-lite"/>
    </source>
</evidence>
<dbReference type="InterPro" id="IPR056436">
    <property type="entry name" value="Znf-C2H2_ZIC1-5/GLI1-3-like"/>
</dbReference>
<keyword evidence="5 11" id="KW-0863">Zinc-finger</keyword>
<feature type="compositionally biased region" description="Basic and acidic residues" evidence="12">
    <location>
        <begin position="364"/>
        <end position="376"/>
    </location>
</feature>
<keyword evidence="15" id="KW-1185">Reference proteome</keyword>
<dbReference type="Proteomes" id="UP000472265">
    <property type="component" value="Chromosome 7"/>
</dbReference>
<dbReference type="InterPro" id="IPR013087">
    <property type="entry name" value="Znf_C2H2_type"/>
</dbReference>
<accession>A0A671U2G9</accession>
<evidence type="ECO:0000256" key="11">
    <source>
        <dbReference type="PROSITE-ProRule" id="PRU00042"/>
    </source>
</evidence>
<dbReference type="InterPro" id="IPR051967">
    <property type="entry name" value="Krueppel_C2H2-ZF"/>
</dbReference>
<comment type="similarity">
    <text evidence="2">Belongs to the krueppel C2H2-type zinc-finger protein family.</text>
</comment>
<evidence type="ECO:0000256" key="2">
    <source>
        <dbReference type="ARBA" id="ARBA00006991"/>
    </source>
</evidence>
<dbReference type="OMA" id="MEMDSKS"/>
<feature type="compositionally biased region" description="Polar residues" evidence="12">
    <location>
        <begin position="347"/>
        <end position="359"/>
    </location>
</feature>
<feature type="domain" description="C2H2-type" evidence="13">
    <location>
        <begin position="202"/>
        <end position="229"/>
    </location>
</feature>
<keyword evidence="8" id="KW-0238">DNA-binding</keyword>
<feature type="region of interest" description="Disordered" evidence="12">
    <location>
        <begin position="508"/>
        <end position="557"/>
    </location>
</feature>
<evidence type="ECO:0000256" key="5">
    <source>
        <dbReference type="ARBA" id="ARBA00022771"/>
    </source>
</evidence>
<organism evidence="14 15">
    <name type="scientific">Sparus aurata</name>
    <name type="common">Gilthead sea bream</name>
    <dbReference type="NCBI Taxonomy" id="8175"/>
    <lineage>
        <taxon>Eukaryota</taxon>
        <taxon>Metazoa</taxon>
        <taxon>Chordata</taxon>
        <taxon>Craniata</taxon>
        <taxon>Vertebrata</taxon>
        <taxon>Euteleostomi</taxon>
        <taxon>Actinopterygii</taxon>
        <taxon>Neopterygii</taxon>
        <taxon>Teleostei</taxon>
        <taxon>Neoteleostei</taxon>
        <taxon>Acanthomorphata</taxon>
        <taxon>Eupercaria</taxon>
        <taxon>Spariformes</taxon>
        <taxon>Sparidae</taxon>
        <taxon>Sparus</taxon>
    </lineage>
</organism>
<dbReference type="RefSeq" id="XP_030279969.1">
    <property type="nucleotide sequence ID" value="XM_030424109.1"/>
</dbReference>
<dbReference type="Gene3D" id="3.30.160.60">
    <property type="entry name" value="Classic Zinc Finger"/>
    <property type="match status" value="4"/>
</dbReference>
<dbReference type="GeneID" id="115585608"/>
<feature type="domain" description="C2H2-type" evidence="13">
    <location>
        <begin position="116"/>
        <end position="138"/>
    </location>
</feature>
<dbReference type="GO" id="GO:0008270">
    <property type="term" value="F:zinc ion binding"/>
    <property type="evidence" value="ECO:0007669"/>
    <property type="project" value="UniProtKB-KW"/>
</dbReference>
<dbReference type="GeneTree" id="ENSGT00940000159884"/>
<feature type="region of interest" description="Disordered" evidence="12">
    <location>
        <begin position="688"/>
        <end position="765"/>
    </location>
</feature>